<evidence type="ECO:0000256" key="3">
    <source>
        <dbReference type="SAM" id="SignalP"/>
    </source>
</evidence>
<organism evidence="6 7">
    <name type="scientific">Luteolibacter rhizosphaerae</name>
    <dbReference type="NCBI Taxonomy" id="2989719"/>
    <lineage>
        <taxon>Bacteria</taxon>
        <taxon>Pseudomonadati</taxon>
        <taxon>Verrucomicrobiota</taxon>
        <taxon>Verrucomicrobiia</taxon>
        <taxon>Verrucomicrobiales</taxon>
        <taxon>Verrucomicrobiaceae</taxon>
        <taxon>Luteolibacter</taxon>
    </lineage>
</organism>
<dbReference type="InterPro" id="IPR011626">
    <property type="entry name" value="Alpha-macroglobulin_TED"/>
</dbReference>
<dbReference type="InterPro" id="IPR051802">
    <property type="entry name" value="YfhM-like"/>
</dbReference>
<dbReference type="RefSeq" id="WP_264513050.1">
    <property type="nucleotide sequence ID" value="NZ_JAPDDR010000003.1"/>
</dbReference>
<dbReference type="SMART" id="SM01359">
    <property type="entry name" value="A2M_N_2"/>
    <property type="match status" value="1"/>
</dbReference>
<dbReference type="Pfam" id="PF00207">
    <property type="entry name" value="A2M"/>
    <property type="match status" value="1"/>
</dbReference>
<evidence type="ECO:0000259" key="5">
    <source>
        <dbReference type="SMART" id="SM01360"/>
    </source>
</evidence>
<accession>A0ABT3G141</accession>
<protein>
    <submittedName>
        <fullName evidence="6">MG2 domain-containing protein</fullName>
    </submittedName>
</protein>
<feature type="chain" id="PRO_5045996415" evidence="3">
    <location>
        <begin position="19"/>
        <end position="1930"/>
    </location>
</feature>
<feature type="signal peptide" evidence="3">
    <location>
        <begin position="1"/>
        <end position="18"/>
    </location>
</feature>
<feature type="domain" description="Alpha-2-macroglobulin bait region" evidence="4">
    <location>
        <begin position="1030"/>
        <end position="1179"/>
    </location>
</feature>
<dbReference type="Pfam" id="PF01835">
    <property type="entry name" value="MG2"/>
    <property type="match status" value="1"/>
</dbReference>
<evidence type="ECO:0000313" key="6">
    <source>
        <dbReference type="EMBL" id="MCW1913549.1"/>
    </source>
</evidence>
<dbReference type="Gene3D" id="2.60.40.1930">
    <property type="match status" value="1"/>
</dbReference>
<reference evidence="6" key="1">
    <citation type="submission" date="2022-10" db="EMBL/GenBank/DDBJ databases">
        <title>Luteolibacter sp. GHJ8, whole genome shotgun sequencing project.</title>
        <authorList>
            <person name="Zhao G."/>
            <person name="Shen L."/>
        </authorList>
    </citation>
    <scope>NUCLEOTIDE SEQUENCE</scope>
    <source>
        <strain evidence="6">GHJ8</strain>
    </source>
</reference>
<dbReference type="Pfam" id="PF17973">
    <property type="entry name" value="bMG10"/>
    <property type="match status" value="1"/>
</dbReference>
<dbReference type="Proteomes" id="UP001165653">
    <property type="component" value="Unassembled WGS sequence"/>
</dbReference>
<sequence>MRPIAVLLAGLSIHGATAAPRLHVSTASLTPESTIELVLDRAAAPADRIGQEAKTPWLDIQPAWAGSTHWKEANVLEFRPATAPVLGTTYTFKLKGKHQHLDGTAVPNEDLGKVPSEPFQVDYATLLERYDGNWSPRTAAFFLRFNGDVVPEKAAPFLFFEADGGKRVAAKTERATFGRLKQPGFLGFSWSERFAKRGLAEPPQRELKPELELPNGLVVTPLQALPEGKNWRLSMLNGLPDASGKAKFGADAVRHIGNVDPLTIESLSAVTIADEPRKIVADFNVKLPVDLSPDLVKITPLPKDFRIEVRNDELHLLGDFSEEAAWTVQLAGELASIDGRALGQPVSKELRFEALPAELALPSQDESQLASGTRKYRVQTVNLEKVRVRVKKLEGAELIRAQQGYRHYTGTGPNGEYLKPTHLVPYEMMGGTTVADLEITLGNPLDTTQPLILDWDKVLGGDAKPWELGFPKDEEGHNPVAKAPSAFFLEIAGTPKEGAGAPEGETTPNSDEEEESEVKTPVVQALIQLTDIGLAWKVIDGEARVFAFSCLTGKPLADVELTTYGEDAKELQKAKTGADGMASLPREAAARHLHAVLGTDRYSIAYDTALPTVGLWRFPVRYSWETTPVEFRKVFLFTDRSLYRPGETVHLKGIVRRQNGNAIIAQPQAHADLVVLDPTNKEIVRRAVTLSASGSFDADIELPPEKTGFHRIRLEYPEELANLEDEEDWSKREQIQANAAFELPLRVEEFRRNAFELAHTLDQPAPGAKEVSLLLKAGYYQGQPVAKGKVETFTHVQETNFYPEKFRDYLFGDHRTQDFGYWYHYFGYRWDDDYGSRRSNNESGKAELAEDGTAKVTAKLPDAEFPMTREVTLSTEVTDANQQSLNKSTETTVHPSSVYVGIGRIDKLVRVGDCLPLQIVAVDTKGEAFAGDLTVEAKHSREVNDQVRMSDGNGGSAVRNEARREDLSTTQLNLSGGKGTEFLFAPQQPGLHQVELRGKDAEGREFATVASIHVYGGDEYPWAYEDGMRIKLVAEKKLYKPGETARVLVLSPIEGTALVTVEREKVLRSFMVDLKADKPVLDIPVGDADAPNAFVSVLVIKGAQDSARQFKEPQLRLGYCELMVENVRDRLAVNLEVPKDSVLPGQKVDFSGTVKLADGSPAAGAEVTLYAEDEGTLAVMGYETPNPMAWFYDPRELRVNCGTTLDRFLAESPEEQSFFNKGFFVGGGDGDLSALADRARKDFDPCAGWAPSLTVDANGKFSANFTMPDTLTRYRVIAVAHHGEAKFGHSQADVTVNKPLMIEPQAPRFANEGDSLKVQALVQNASGFKGTWKITFNPSPAASDPIATLVGAETEKTLTLDSGGSATVMFPVKFENTGEAVLTWKAEPVSLEGVEMTPVIASKHRDQVEARFQVTYPVPLLRQAKSVKLGANGADLLKDFDPDLLKGRGQVELEFSRSLLMDAAGSVDYLLSYPYGCVEQTTSSMMPWLAVEQLRGVVPSFAKYPPAKVQAALQSGVNRLLSMQQPEGGFTYWPGARESVPWASAYAGLGLLLAKEAGADVPEASIASLCNHLEAGLRGIGNGATPYELETACRAAWVLGIAGREPGAYVNTLKDRMADLNNRARCYLALALQAADDEAGAVAILRDKTKFRLKDDTWMPWEADRAMELLAWSALDAESMEAGNALEKLVRDRNPYGHWNTTWVNAWSLLALATYAENHDESEASTVTLTTAEGPKTIVLKAGDPAVSMEFALSPDLKLSATSDKMSYLRVKLASKPDIVPQIPVSKDGMEITRFYEKVKPDGTSEPLAEPKPGDLVRVTLEVLLPQRESRYLVVEDRLPAIFEAVNNDFSSQAAHGNAGRTSENDWAVSHSELRSDRALFFYDSVWGGTRKKITYLARCTMEGKAVAPPAKAESMYDPNNTALSASREF</sequence>
<dbReference type="Gene3D" id="1.50.10.20">
    <property type="match status" value="1"/>
</dbReference>
<keyword evidence="3" id="KW-0732">Signal</keyword>
<dbReference type="InterPro" id="IPR047565">
    <property type="entry name" value="Alpha-macroglob_thiol-ester_cl"/>
</dbReference>
<name>A0ABT3G141_9BACT</name>
<dbReference type="SMART" id="SM01419">
    <property type="entry name" value="Thiol-ester_cl"/>
    <property type="match status" value="1"/>
</dbReference>
<feature type="region of interest" description="Disordered" evidence="2">
    <location>
        <begin position="946"/>
        <end position="966"/>
    </location>
</feature>
<dbReference type="PANTHER" id="PTHR40094:SF1">
    <property type="entry name" value="UBIQUITIN DOMAIN-CONTAINING PROTEIN"/>
    <property type="match status" value="1"/>
</dbReference>
<dbReference type="InterPro" id="IPR008930">
    <property type="entry name" value="Terpenoid_cyclase/PrenylTrfase"/>
</dbReference>
<keyword evidence="7" id="KW-1185">Reference proteome</keyword>
<dbReference type="InterPro" id="IPR001599">
    <property type="entry name" value="Macroglobln_a2"/>
</dbReference>
<comment type="caution">
    <text evidence="6">The sequence shown here is derived from an EMBL/GenBank/DDBJ whole genome shotgun (WGS) entry which is preliminary data.</text>
</comment>
<dbReference type="SMART" id="SM01360">
    <property type="entry name" value="A2M"/>
    <property type="match status" value="1"/>
</dbReference>
<dbReference type="SUPFAM" id="SSF48239">
    <property type="entry name" value="Terpenoid cyclases/Protein prenyltransferases"/>
    <property type="match status" value="1"/>
</dbReference>
<feature type="domain" description="Alpha-2-macroglobulin" evidence="5">
    <location>
        <begin position="1247"/>
        <end position="1336"/>
    </location>
</feature>
<dbReference type="InterPro" id="IPR011625">
    <property type="entry name" value="A2M_N_BRD"/>
</dbReference>
<dbReference type="InterPro" id="IPR041246">
    <property type="entry name" value="Bact_MG10"/>
</dbReference>
<evidence type="ECO:0000259" key="4">
    <source>
        <dbReference type="SMART" id="SM01359"/>
    </source>
</evidence>
<dbReference type="PANTHER" id="PTHR40094">
    <property type="entry name" value="ALPHA-2-MACROGLOBULIN HOMOLOG"/>
    <property type="match status" value="1"/>
</dbReference>
<comment type="similarity">
    <text evidence="1">Belongs to the protease inhibitor I39 (alpha-2-macroglobulin) family. Bacterial alpha-2-macroglobulin subfamily.</text>
</comment>
<dbReference type="Pfam" id="PF07703">
    <property type="entry name" value="A2M_BRD"/>
    <property type="match status" value="1"/>
</dbReference>
<dbReference type="InterPro" id="IPR002890">
    <property type="entry name" value="MG2"/>
</dbReference>
<feature type="region of interest" description="Disordered" evidence="2">
    <location>
        <begin position="495"/>
        <end position="517"/>
    </location>
</feature>
<gene>
    <name evidence="6" type="ORF">OJ996_08185</name>
</gene>
<evidence type="ECO:0000256" key="1">
    <source>
        <dbReference type="ARBA" id="ARBA00010556"/>
    </source>
</evidence>
<proteinExistence type="inferred from homology"/>
<dbReference type="Pfam" id="PF07678">
    <property type="entry name" value="TED_complement"/>
    <property type="match status" value="1"/>
</dbReference>
<dbReference type="EMBL" id="JAPDDR010000003">
    <property type="protein sequence ID" value="MCW1913549.1"/>
    <property type="molecule type" value="Genomic_DNA"/>
</dbReference>
<evidence type="ECO:0000256" key="2">
    <source>
        <dbReference type="SAM" id="MobiDB-lite"/>
    </source>
</evidence>
<evidence type="ECO:0000313" key="7">
    <source>
        <dbReference type="Proteomes" id="UP001165653"/>
    </source>
</evidence>
<dbReference type="CDD" id="cd02891">
    <property type="entry name" value="A2M_like"/>
    <property type="match status" value="1"/>
</dbReference>